<dbReference type="InterPro" id="IPR003593">
    <property type="entry name" value="AAA+_ATPase"/>
</dbReference>
<protein>
    <submittedName>
        <fullName evidence="7">LAO/AO transport system ATPase</fullName>
    </submittedName>
</protein>
<dbReference type="SMART" id="SM00382">
    <property type="entry name" value="AAA"/>
    <property type="match status" value="1"/>
</dbReference>
<organism evidence="7 8">
    <name type="scientific">candidate division TA06 bacterium 34_109</name>
    <dbReference type="NCBI Taxonomy" id="1635277"/>
    <lineage>
        <taxon>Bacteria</taxon>
        <taxon>Bacteria division TA06</taxon>
    </lineage>
</organism>
<dbReference type="Proteomes" id="UP000053467">
    <property type="component" value="Unassembled WGS sequence"/>
</dbReference>
<dbReference type="NCBIfam" id="TIGR00750">
    <property type="entry name" value="lao"/>
    <property type="match status" value="1"/>
</dbReference>
<dbReference type="SUPFAM" id="SSF52540">
    <property type="entry name" value="P-loop containing nucleoside triphosphate hydrolases"/>
    <property type="match status" value="1"/>
</dbReference>
<gene>
    <name evidence="7" type="ORF">XE03_0360</name>
</gene>
<evidence type="ECO:0000256" key="2">
    <source>
        <dbReference type="ARBA" id="ARBA00022741"/>
    </source>
</evidence>
<comment type="similarity">
    <text evidence="1">Belongs to the SIMIBI class G3E GTPase family. ArgK/MeaB subfamily.</text>
</comment>
<evidence type="ECO:0000256" key="1">
    <source>
        <dbReference type="ARBA" id="ARBA00009625"/>
    </source>
</evidence>
<keyword evidence="3" id="KW-0378">Hydrolase</keyword>
<comment type="caution">
    <text evidence="7">The sequence shown here is derived from an EMBL/GenBank/DDBJ whole genome shotgun (WGS) entry which is preliminary data.</text>
</comment>
<dbReference type="AlphaFoldDB" id="A0A101I320"/>
<keyword evidence="5" id="KW-0143">Chaperone</keyword>
<dbReference type="PANTHER" id="PTHR43087">
    <property type="entry name" value="LYSINE/ARGININE/ORNITHINE TRANSPORT SYSTEM KINASE"/>
    <property type="match status" value="1"/>
</dbReference>
<evidence type="ECO:0000313" key="8">
    <source>
        <dbReference type="Proteomes" id="UP000053467"/>
    </source>
</evidence>
<keyword evidence="4" id="KW-0342">GTP-binding</keyword>
<dbReference type="GO" id="GO:0005525">
    <property type="term" value="F:GTP binding"/>
    <property type="evidence" value="ECO:0007669"/>
    <property type="project" value="UniProtKB-KW"/>
</dbReference>
<dbReference type="InterPro" id="IPR052040">
    <property type="entry name" value="GTPase/Isobutyryl-CoA_mutase"/>
</dbReference>
<evidence type="ECO:0000259" key="6">
    <source>
        <dbReference type="SMART" id="SM00382"/>
    </source>
</evidence>
<dbReference type="EMBL" id="LGGX01000002">
    <property type="protein sequence ID" value="KUK87841.1"/>
    <property type="molecule type" value="Genomic_DNA"/>
</dbReference>
<dbReference type="GO" id="GO:0003924">
    <property type="term" value="F:GTPase activity"/>
    <property type="evidence" value="ECO:0007669"/>
    <property type="project" value="InterPro"/>
</dbReference>
<sequence>MDFENFLKKLKEKDRVTLSKVITLVDNETKEGVEFLKKFYKERKDSFRIGITGPPGVGKSTLLNKLIERFAKKYDSVSVVAVDPSSPFTGGAILGDRLRMENIYKFDNVYMRSVASRGSLGGLSSSTENILQVLEIFGTDVIFVETVGVGQSELDVMEITDLVIVTLVPESGDSIQAMKAGIMEIGDIFVINKSDREDAYRVSEYVKSILQMKYQDKELTPPVINVSAKNDTNIDELVSRIENLKEIFIQKGIIERKREIRRKKEVREILRDMFIKSIDRELKIIENKNDKDVSPYEISEKILKNIDFKSLEDIWKER</sequence>
<dbReference type="InterPro" id="IPR027417">
    <property type="entry name" value="P-loop_NTPase"/>
</dbReference>
<dbReference type="PANTHER" id="PTHR43087:SF1">
    <property type="entry name" value="LAO_AO TRANSPORT SYSTEM ATPASE"/>
    <property type="match status" value="1"/>
</dbReference>
<feature type="domain" description="AAA+ ATPase" evidence="6">
    <location>
        <begin position="45"/>
        <end position="189"/>
    </location>
</feature>
<evidence type="ECO:0000256" key="4">
    <source>
        <dbReference type="ARBA" id="ARBA00023134"/>
    </source>
</evidence>
<dbReference type="Gene3D" id="3.40.50.300">
    <property type="entry name" value="P-loop containing nucleotide triphosphate hydrolases"/>
    <property type="match status" value="1"/>
</dbReference>
<accession>A0A101I320</accession>
<dbReference type="PATRIC" id="fig|1635277.3.peg.368"/>
<proteinExistence type="inferred from homology"/>
<dbReference type="Pfam" id="PF03308">
    <property type="entry name" value="MeaB"/>
    <property type="match status" value="1"/>
</dbReference>
<name>A0A101I320_UNCT6</name>
<dbReference type="InterPro" id="IPR005129">
    <property type="entry name" value="GTPase_ArgK"/>
</dbReference>
<keyword evidence="2" id="KW-0547">Nucleotide-binding</keyword>
<reference evidence="8" key="1">
    <citation type="journal article" date="2015" name="MBio">
        <title>Genome-Resolved Metagenomic Analysis Reveals Roles for Candidate Phyla and Other Microbial Community Members in Biogeochemical Transformations in Oil Reservoirs.</title>
        <authorList>
            <person name="Hu P."/>
            <person name="Tom L."/>
            <person name="Singh A."/>
            <person name="Thomas B.C."/>
            <person name="Baker B.J."/>
            <person name="Piceno Y.M."/>
            <person name="Andersen G.L."/>
            <person name="Banfield J.F."/>
        </authorList>
    </citation>
    <scope>NUCLEOTIDE SEQUENCE [LARGE SCALE GENOMIC DNA]</scope>
</reference>
<evidence type="ECO:0000256" key="5">
    <source>
        <dbReference type="ARBA" id="ARBA00023186"/>
    </source>
</evidence>
<evidence type="ECO:0000313" key="7">
    <source>
        <dbReference type="EMBL" id="KUK87841.1"/>
    </source>
</evidence>
<evidence type="ECO:0000256" key="3">
    <source>
        <dbReference type="ARBA" id="ARBA00022801"/>
    </source>
</evidence>